<dbReference type="GO" id="GO:0015276">
    <property type="term" value="F:ligand-gated monoatomic ion channel activity"/>
    <property type="evidence" value="ECO:0007669"/>
    <property type="project" value="InterPro"/>
</dbReference>
<feature type="domain" description="Ionotropic glutamate receptor C-terminal" evidence="18">
    <location>
        <begin position="461"/>
        <end position="828"/>
    </location>
</feature>
<evidence type="ECO:0000256" key="8">
    <source>
        <dbReference type="ARBA" id="ARBA00023065"/>
    </source>
</evidence>
<evidence type="ECO:0000256" key="15">
    <source>
        <dbReference type="ARBA" id="ARBA00034104"/>
    </source>
</evidence>
<evidence type="ECO:0000256" key="5">
    <source>
        <dbReference type="ARBA" id="ARBA00022729"/>
    </source>
</evidence>
<evidence type="ECO:0000256" key="2">
    <source>
        <dbReference type="ARBA" id="ARBA00022448"/>
    </source>
</evidence>
<evidence type="ECO:0000313" key="20">
    <source>
        <dbReference type="Proteomes" id="UP000095281"/>
    </source>
</evidence>
<feature type="domain" description="Ionotropic glutamate receptor L-glutamate and glycine-binding" evidence="19">
    <location>
        <begin position="472"/>
        <end position="535"/>
    </location>
</feature>
<sequence length="1114" mass="127559">MNCCQRFLNLLLILLFTLVNSHQFPSKIFNIGKFYLILTKRLEFRHAIDEWNSKHAKELDFSIELVNPSDSKSNADIRFCDIAQRNIVALYLPFSGGMHDGHPSEYKYESADYRTLLSMEWIITENTYLILDNQFVLKIGPKAGILSRALVQLILRMMWNSFTLVYKHPDDLANLLPLFGLWRSSSGSRVSFRILQLPIETHSSRYSMFLNYVREQLRHTNMVIHTDDLGTVHSILTQANRLNMTESRHSYLISNMDLRLLEDFLGSEFHSNITGFQFVRHTPLIKLDLSLAMEAVGIIGSALVALRQRQLEPRAQQLLCDADDQWIDGMLVLEQMRKLRKLGITYSSFDIEKGARVRREDSSLTGITRMPNGTFSEIGKWNDINKSWTFDNRYEERNKWRFKIGERGLPDLRGEKLRAVVYLEEPFVMRKFQTSFSSNSKSLRKQTTTIRSSTLNILQQQRGWPAGENRPSFEEIDDEEIEDDTLIYEGFCIDLLREMAKLLNFTYDLVEVDDGAYGVEDEYGHWNGIIGVLQRHEADLSVSALTITYSRVSVVDFTLPFMHLGIAILLRRGMGTDDAERISAPGANFFTFMEPLSLSVWMALSIAYIGVASTMWLLAKCSPYEWQELYDDVCKIDERRKCWRRDGSRRHDPQVVQSKVASKSAEQPTPNNNIFDKFLRQQRKNQFSLLNSLWFAVGSLMQQVERMSTPVERTLSNGSTMEFFRESKIPIYERMWSIMQSTSPSVFVNSSREGISRVRAGNYAYLMESTMLEYWIGEDCQLQTIGGLLDSKGYGIALPKSSPLRDIFSQLVAIGEFFVESRRCQSLRLGLCLPGRLINWYFGMGDNSYDQNTGPHTSTVLRFKGSQLYLDNVPTIVDNGNDKYFLRSPLLLDLSDNSDCRMKTETGTGKTRLSDSTFGSDSSLSSNALHEGKQEEKDIIASYHSASSLDEMDDSLCSLKQSNRFKHHSNCHTVTGQQKIILNDKFNYEQSPSFQIRRQNSLVENDEICNSFILNNSNLFSNFPAPKSLSPSRRKISEPAAPLSQIPPSLPQRKNSIRNVFYKMSRTPSIVIGADAHNLLSLQHLIPPTDERLLNRRQSSQDKFPSPSAAQKMS</sequence>
<evidence type="ECO:0000259" key="19">
    <source>
        <dbReference type="SMART" id="SM00918"/>
    </source>
</evidence>
<dbReference type="SMART" id="SM00079">
    <property type="entry name" value="PBPe"/>
    <property type="match status" value="1"/>
</dbReference>
<keyword evidence="20" id="KW-1185">Reference proteome</keyword>
<dbReference type="SMART" id="SM00918">
    <property type="entry name" value="Lig_chan-Glu_bd"/>
    <property type="match status" value="1"/>
</dbReference>
<evidence type="ECO:0000256" key="13">
    <source>
        <dbReference type="ARBA" id="ARBA00023286"/>
    </source>
</evidence>
<evidence type="ECO:0000313" key="21">
    <source>
        <dbReference type="WBParaSite" id="MhA1_Contig415.frz3.fgene3"/>
    </source>
</evidence>
<keyword evidence="7" id="KW-0770">Synapse</keyword>
<evidence type="ECO:0000256" key="12">
    <source>
        <dbReference type="ARBA" id="ARBA00023257"/>
    </source>
</evidence>
<evidence type="ECO:0000256" key="7">
    <source>
        <dbReference type="ARBA" id="ARBA00023018"/>
    </source>
</evidence>
<dbReference type="FunFam" id="3.40.190.10:FF:000060">
    <property type="entry name" value="Glutamate receptor ionotropic, kainate 1"/>
    <property type="match status" value="1"/>
</dbReference>
<evidence type="ECO:0000256" key="10">
    <source>
        <dbReference type="ARBA" id="ARBA00023170"/>
    </source>
</evidence>
<dbReference type="InterPro" id="IPR015683">
    <property type="entry name" value="Ionotropic_Glu_rcpt"/>
</dbReference>
<dbReference type="AlphaFoldDB" id="A0A1I8BPI3"/>
<dbReference type="InterPro" id="IPR028082">
    <property type="entry name" value="Peripla_BP_I"/>
</dbReference>
<evidence type="ECO:0000256" key="9">
    <source>
        <dbReference type="ARBA" id="ARBA00023136"/>
    </source>
</evidence>
<reference evidence="21" key="1">
    <citation type="submission" date="2016-11" db="UniProtKB">
        <authorList>
            <consortium name="WormBaseParasite"/>
        </authorList>
    </citation>
    <scope>IDENTIFICATION</scope>
</reference>
<dbReference type="InterPro" id="IPR019594">
    <property type="entry name" value="Glu/Gly-bd"/>
</dbReference>
<evidence type="ECO:0000256" key="16">
    <source>
        <dbReference type="SAM" id="MobiDB-lite"/>
    </source>
</evidence>
<dbReference type="OMA" id="LEYWIGE"/>
<evidence type="ECO:0000259" key="18">
    <source>
        <dbReference type="SMART" id="SM00079"/>
    </source>
</evidence>
<feature type="chain" id="PRO_5009316047" evidence="17">
    <location>
        <begin position="22"/>
        <end position="1114"/>
    </location>
</feature>
<dbReference type="InterPro" id="IPR001320">
    <property type="entry name" value="Iontro_rcpt_C"/>
</dbReference>
<comment type="similarity">
    <text evidence="1">Belongs to the glutamate-gated ion channel (TC 1.A.10.1) family.</text>
</comment>
<feature type="signal peptide" evidence="17">
    <location>
        <begin position="1"/>
        <end position="21"/>
    </location>
</feature>
<dbReference type="GO" id="GO:0045211">
    <property type="term" value="C:postsynaptic membrane"/>
    <property type="evidence" value="ECO:0007669"/>
    <property type="project" value="UniProtKB-SubCell"/>
</dbReference>
<name>A0A1I8BPI3_MELHA</name>
<keyword evidence="11" id="KW-0325">Glycoprotein</keyword>
<dbReference type="Pfam" id="PF01094">
    <property type="entry name" value="ANF_receptor"/>
    <property type="match status" value="1"/>
</dbReference>
<dbReference type="FunFam" id="3.40.190.10:FF:000024">
    <property type="entry name" value="Glutamate receptor, ionotropic, delta 1"/>
    <property type="match status" value="1"/>
</dbReference>
<dbReference type="Pfam" id="PF00060">
    <property type="entry name" value="Lig_chan"/>
    <property type="match status" value="1"/>
</dbReference>
<keyword evidence="6" id="KW-1133">Transmembrane helix</keyword>
<keyword evidence="3" id="KW-1003">Cell membrane</keyword>
<dbReference type="Gene3D" id="3.40.50.2300">
    <property type="match status" value="1"/>
</dbReference>
<keyword evidence="13" id="KW-1071">Ligand-gated ion channel</keyword>
<keyword evidence="4" id="KW-0812">Transmembrane</keyword>
<keyword evidence="5 17" id="KW-0732">Signal</keyword>
<protein>
    <submittedName>
        <fullName evidence="21">Lig_chan-Glu_bd domain-containing protein</fullName>
    </submittedName>
</protein>
<keyword evidence="14" id="KW-0407">Ion channel</keyword>
<evidence type="ECO:0000256" key="3">
    <source>
        <dbReference type="ARBA" id="ARBA00022475"/>
    </source>
</evidence>
<evidence type="ECO:0000256" key="6">
    <source>
        <dbReference type="ARBA" id="ARBA00022989"/>
    </source>
</evidence>
<dbReference type="Gene3D" id="3.40.190.10">
    <property type="entry name" value="Periplasmic binding protein-like II"/>
    <property type="match status" value="3"/>
</dbReference>
<proteinExistence type="inferred from homology"/>
<evidence type="ECO:0000256" key="1">
    <source>
        <dbReference type="ARBA" id="ARBA00008685"/>
    </source>
</evidence>
<feature type="region of interest" description="Disordered" evidence="16">
    <location>
        <begin position="904"/>
        <end position="931"/>
    </location>
</feature>
<keyword evidence="12" id="KW-0628">Postsynaptic cell membrane</keyword>
<dbReference type="WBParaSite" id="MhA1_Contig415.frz3.fgene3">
    <property type="protein sequence ID" value="MhA1_Contig415.frz3.fgene3"/>
    <property type="gene ID" value="MhA1_Contig415.frz3.fgene3"/>
</dbReference>
<keyword evidence="2" id="KW-0813">Transport</keyword>
<keyword evidence="10" id="KW-0675">Receptor</keyword>
<organism evidence="20 21">
    <name type="scientific">Meloidogyne hapla</name>
    <name type="common">Root-knot nematode worm</name>
    <dbReference type="NCBI Taxonomy" id="6305"/>
    <lineage>
        <taxon>Eukaryota</taxon>
        <taxon>Metazoa</taxon>
        <taxon>Ecdysozoa</taxon>
        <taxon>Nematoda</taxon>
        <taxon>Chromadorea</taxon>
        <taxon>Rhabditida</taxon>
        <taxon>Tylenchina</taxon>
        <taxon>Tylenchomorpha</taxon>
        <taxon>Tylenchoidea</taxon>
        <taxon>Meloidogynidae</taxon>
        <taxon>Meloidogyninae</taxon>
        <taxon>Meloidogyne</taxon>
    </lineage>
</organism>
<comment type="subcellular location">
    <subcellularLocation>
        <location evidence="15">Postsynaptic cell membrane</location>
        <topology evidence="15">Multi-pass membrane protein</topology>
    </subcellularLocation>
</comment>
<dbReference type="InterPro" id="IPR001828">
    <property type="entry name" value="ANF_lig-bd_rcpt"/>
</dbReference>
<keyword evidence="8" id="KW-0406">Ion transport</keyword>
<feature type="compositionally biased region" description="Low complexity" evidence="16">
    <location>
        <begin position="914"/>
        <end position="926"/>
    </location>
</feature>
<evidence type="ECO:0000256" key="17">
    <source>
        <dbReference type="SAM" id="SignalP"/>
    </source>
</evidence>
<accession>A0A1I8BPI3</accession>
<keyword evidence="9" id="KW-0472">Membrane</keyword>
<dbReference type="CDD" id="cd13714">
    <property type="entry name" value="PBP2_iGluR_Kainate"/>
    <property type="match status" value="1"/>
</dbReference>
<evidence type="ECO:0000256" key="11">
    <source>
        <dbReference type="ARBA" id="ARBA00023180"/>
    </source>
</evidence>
<feature type="region of interest" description="Disordered" evidence="16">
    <location>
        <begin position="1030"/>
        <end position="1050"/>
    </location>
</feature>
<dbReference type="PANTHER" id="PTHR18966">
    <property type="entry name" value="IONOTROPIC GLUTAMATE RECEPTOR"/>
    <property type="match status" value="1"/>
</dbReference>
<dbReference type="Pfam" id="PF10613">
    <property type="entry name" value="Lig_chan-Glu_bd"/>
    <property type="match status" value="1"/>
</dbReference>
<dbReference type="Proteomes" id="UP000095281">
    <property type="component" value="Unplaced"/>
</dbReference>
<evidence type="ECO:0000256" key="14">
    <source>
        <dbReference type="ARBA" id="ARBA00023303"/>
    </source>
</evidence>
<evidence type="ECO:0000256" key="4">
    <source>
        <dbReference type="ARBA" id="ARBA00022692"/>
    </source>
</evidence>
<dbReference type="SUPFAM" id="SSF53850">
    <property type="entry name" value="Periplasmic binding protein-like II"/>
    <property type="match status" value="1"/>
</dbReference>
<dbReference type="SUPFAM" id="SSF53822">
    <property type="entry name" value="Periplasmic binding protein-like I"/>
    <property type="match status" value="1"/>
</dbReference>